<feature type="domain" description="YjiS-like" evidence="1">
    <location>
        <begin position="7"/>
        <end position="38"/>
    </location>
</feature>
<dbReference type="Pfam" id="PF06568">
    <property type="entry name" value="YjiS-like"/>
    <property type="match status" value="1"/>
</dbReference>
<protein>
    <submittedName>
        <fullName evidence="2">Uncharacterized protein YjiS (DUF1127 family)</fullName>
    </submittedName>
</protein>
<dbReference type="Proteomes" id="UP001223743">
    <property type="component" value="Unassembled WGS sequence"/>
</dbReference>
<organism evidence="2 3">
    <name type="scientific">Kaistia geumhonensis</name>
    <dbReference type="NCBI Taxonomy" id="410839"/>
    <lineage>
        <taxon>Bacteria</taxon>
        <taxon>Pseudomonadati</taxon>
        <taxon>Pseudomonadota</taxon>
        <taxon>Alphaproteobacteria</taxon>
        <taxon>Hyphomicrobiales</taxon>
        <taxon>Kaistiaceae</taxon>
        <taxon>Kaistia</taxon>
    </lineage>
</organism>
<proteinExistence type="predicted"/>
<comment type="caution">
    <text evidence="2">The sequence shown here is derived from an EMBL/GenBank/DDBJ whole genome shotgun (WGS) entry which is preliminary data.</text>
</comment>
<accession>A0ABU0M9A2</accession>
<gene>
    <name evidence="2" type="ORF">QO015_003157</name>
</gene>
<reference evidence="2 3" key="1">
    <citation type="submission" date="2023-07" db="EMBL/GenBank/DDBJ databases">
        <title>Genomic Encyclopedia of Type Strains, Phase IV (KMG-IV): sequencing the most valuable type-strain genomes for metagenomic binning, comparative biology and taxonomic classification.</title>
        <authorList>
            <person name="Goeker M."/>
        </authorList>
    </citation>
    <scope>NUCLEOTIDE SEQUENCE [LARGE SCALE GENOMIC DNA]</scope>
    <source>
        <strain evidence="2 3">B1-1</strain>
    </source>
</reference>
<dbReference type="EMBL" id="JAUSWJ010000001">
    <property type="protein sequence ID" value="MDQ0517544.1"/>
    <property type="molecule type" value="Genomic_DNA"/>
</dbReference>
<dbReference type="InterPro" id="IPR009506">
    <property type="entry name" value="YjiS-like"/>
</dbReference>
<dbReference type="RefSeq" id="WP_266283100.1">
    <property type="nucleotide sequence ID" value="NZ_JAPKNF010000002.1"/>
</dbReference>
<sequence>MNIVKGFKTWRKYRETYGELARMTQRELADLGIDRADIGRVARNAAGY</sequence>
<keyword evidence="3" id="KW-1185">Reference proteome</keyword>
<evidence type="ECO:0000259" key="1">
    <source>
        <dbReference type="Pfam" id="PF06568"/>
    </source>
</evidence>
<evidence type="ECO:0000313" key="3">
    <source>
        <dbReference type="Proteomes" id="UP001223743"/>
    </source>
</evidence>
<name>A0ABU0M9A2_9HYPH</name>
<evidence type="ECO:0000313" key="2">
    <source>
        <dbReference type="EMBL" id="MDQ0517544.1"/>
    </source>
</evidence>